<feature type="region of interest" description="Disordered" evidence="1">
    <location>
        <begin position="265"/>
        <end position="302"/>
    </location>
</feature>
<protein>
    <submittedName>
        <fullName evidence="2">Uncharacterized protein</fullName>
    </submittedName>
</protein>
<dbReference type="AlphaFoldDB" id="A0A8S1RKC6"/>
<organism evidence="2 3">
    <name type="scientific">Paramecium sonneborni</name>
    <dbReference type="NCBI Taxonomy" id="65129"/>
    <lineage>
        <taxon>Eukaryota</taxon>
        <taxon>Sar</taxon>
        <taxon>Alveolata</taxon>
        <taxon>Ciliophora</taxon>
        <taxon>Intramacronucleata</taxon>
        <taxon>Oligohymenophorea</taxon>
        <taxon>Peniculida</taxon>
        <taxon>Parameciidae</taxon>
        <taxon>Paramecium</taxon>
    </lineage>
</organism>
<name>A0A8S1RKC6_9CILI</name>
<comment type="caution">
    <text evidence="2">The sequence shown here is derived from an EMBL/GenBank/DDBJ whole genome shotgun (WGS) entry which is preliminary data.</text>
</comment>
<feature type="region of interest" description="Disordered" evidence="1">
    <location>
        <begin position="214"/>
        <end position="238"/>
    </location>
</feature>
<feature type="compositionally biased region" description="Low complexity" evidence="1">
    <location>
        <begin position="479"/>
        <end position="493"/>
    </location>
</feature>
<dbReference type="Proteomes" id="UP000692954">
    <property type="component" value="Unassembled WGS sequence"/>
</dbReference>
<feature type="region of interest" description="Disordered" evidence="1">
    <location>
        <begin position="95"/>
        <end position="130"/>
    </location>
</feature>
<dbReference type="EMBL" id="CAJJDN010000178">
    <property type="protein sequence ID" value="CAD8127600.1"/>
    <property type="molecule type" value="Genomic_DNA"/>
</dbReference>
<sequence length="581" mass="67461">MSLDRIRKSFKSFLGFNNSPQNEHSSQASISIPQEFKSSNSQSQCIIKNKFVQIEKKQERINPYKKSLDRLKEYYKTMVKGTDFTKCPTIQYQNNQDEKPVIDHKINNPRWKRDDQSQESYSQSLKQSSHYDIPQPSFVQFQIKPTKNQIHDSQILSQSREKQASINFQKKLFLSYLEDKPINYKEFNTNITNEEKKKKSSQISIRRAESTTLDDLESLKGRQTIQKPENNLNQNDDENLNAQESIIIKKQPISKFSKLNKQEPEFNPQIPQIETKPVSPSSFLNKEEQQKLPSEQQQQTNNKISDLQIAQSIQEKQDKSEIVKQDPIISQKIEPQPQQTVIEVNPFTSNIENPLFNAPWLTNQQPIQNQSTFNLFQSQPVQNEFQAPFIQSQQQTVFPFQNQNQPQSKQQQQNVFQNENFFSQQMQLTSNPFVTNQISQNVFNQTIPFQSQTPFSQNQSFQQSQQSYTNDLFGFGQQNNNNNINNNNNNNNNKFLFSTNSLGGGSFSADDQNKPRTIDLFSAQPIQNSQNSMMNQSQAANLFSLDQNTSAQQQTNKESDRYKNKFKQNTVKNYAGTKRLE</sequence>
<proteinExistence type="predicted"/>
<feature type="compositionally biased region" description="Polar residues" evidence="1">
    <location>
        <begin position="118"/>
        <end position="130"/>
    </location>
</feature>
<accession>A0A8S1RKC6</accession>
<evidence type="ECO:0000313" key="3">
    <source>
        <dbReference type="Proteomes" id="UP000692954"/>
    </source>
</evidence>
<reference evidence="2" key="1">
    <citation type="submission" date="2021-01" db="EMBL/GenBank/DDBJ databases">
        <authorList>
            <consortium name="Genoscope - CEA"/>
            <person name="William W."/>
        </authorList>
    </citation>
    <scope>NUCLEOTIDE SEQUENCE</scope>
</reference>
<keyword evidence="3" id="KW-1185">Reference proteome</keyword>
<evidence type="ECO:0000313" key="2">
    <source>
        <dbReference type="EMBL" id="CAD8127600.1"/>
    </source>
</evidence>
<feature type="region of interest" description="Disordered" evidence="1">
    <location>
        <begin position="478"/>
        <end position="497"/>
    </location>
</feature>
<gene>
    <name evidence="2" type="ORF">PSON_ATCC_30995.1.T1780033</name>
</gene>
<feature type="compositionally biased region" description="Basic and acidic residues" evidence="1">
    <location>
        <begin position="96"/>
        <end position="116"/>
    </location>
</feature>
<dbReference type="OrthoDB" id="305003at2759"/>
<evidence type="ECO:0000256" key="1">
    <source>
        <dbReference type="SAM" id="MobiDB-lite"/>
    </source>
</evidence>